<dbReference type="OrthoDB" id="4457504at2"/>
<dbReference type="Gene3D" id="3.90.25.10">
    <property type="entry name" value="UDP-galactose 4-epimerase, domain 1"/>
    <property type="match status" value="1"/>
</dbReference>
<evidence type="ECO:0000313" key="3">
    <source>
        <dbReference type="Proteomes" id="UP000183407"/>
    </source>
</evidence>
<dbReference type="InterPro" id="IPR008030">
    <property type="entry name" value="NmrA-like"/>
</dbReference>
<dbReference type="Gene3D" id="3.40.50.720">
    <property type="entry name" value="NAD(P)-binding Rossmann-like Domain"/>
    <property type="match status" value="1"/>
</dbReference>
<dbReference type="AlphaFoldDB" id="A0A1H5DZV9"/>
<dbReference type="EMBL" id="FNTL01000004">
    <property type="protein sequence ID" value="SED84294.1"/>
    <property type="molecule type" value="Genomic_DNA"/>
</dbReference>
<dbReference type="Proteomes" id="UP000183407">
    <property type="component" value="Unassembled WGS sequence"/>
</dbReference>
<dbReference type="Pfam" id="PF05368">
    <property type="entry name" value="NmrA"/>
    <property type="match status" value="1"/>
</dbReference>
<dbReference type="InterPro" id="IPR036291">
    <property type="entry name" value="NAD(P)-bd_dom_sf"/>
</dbReference>
<accession>A0A1H5DZV9</accession>
<gene>
    <name evidence="2" type="ORF">SAMN04490220_5751</name>
</gene>
<organism evidence="2 3">
    <name type="scientific">Rhodococcus jostii</name>
    <dbReference type="NCBI Taxonomy" id="132919"/>
    <lineage>
        <taxon>Bacteria</taxon>
        <taxon>Bacillati</taxon>
        <taxon>Actinomycetota</taxon>
        <taxon>Actinomycetes</taxon>
        <taxon>Mycobacteriales</taxon>
        <taxon>Nocardiaceae</taxon>
        <taxon>Rhodococcus</taxon>
    </lineage>
</organism>
<dbReference type="PANTHER" id="PTHR43162:SF1">
    <property type="entry name" value="PRESTALK A DIFFERENTIATION PROTEIN A"/>
    <property type="match status" value="1"/>
</dbReference>
<dbReference type="InterPro" id="IPR051604">
    <property type="entry name" value="Ergot_Alk_Oxidoreductase"/>
</dbReference>
<protein>
    <submittedName>
        <fullName evidence="2">Uncharacterized conserved protein YbjT, contains NAD(P)-binding and DUF2867 domains</fullName>
    </submittedName>
</protein>
<sequence>MTESLPRGAEIAVIGAAGKTGAAVVAALEGLADVRRVVHTARRSGDHAVDLVTGAGLTEALSGCRGVYFIAPNVHPDEPALLRNTLDAAASVGVEHVVYHSVAWPYTPLMPHHVDKARCEDELRTLGGGLRWTVLQPCAYAENFGAVLDGSLTTVELPYSPDATFSFVRLADVAEVAARVLSEGPDIHHGATYELGGPEALSVRDLCDRDGSPVSVKQVSVDEWMSRHGRDLTDDGRARLAAMFDFYDRFGFLAGNALFESLLGRPPAPAT</sequence>
<dbReference type="PANTHER" id="PTHR43162">
    <property type="match status" value="1"/>
</dbReference>
<proteinExistence type="predicted"/>
<feature type="domain" description="NmrA-like" evidence="1">
    <location>
        <begin position="10"/>
        <end position="208"/>
    </location>
</feature>
<evidence type="ECO:0000259" key="1">
    <source>
        <dbReference type="Pfam" id="PF05368"/>
    </source>
</evidence>
<dbReference type="RefSeq" id="WP_073359627.1">
    <property type="nucleotide sequence ID" value="NZ_FNTL01000004.1"/>
</dbReference>
<dbReference type="SUPFAM" id="SSF51735">
    <property type="entry name" value="NAD(P)-binding Rossmann-fold domains"/>
    <property type="match status" value="1"/>
</dbReference>
<evidence type="ECO:0000313" key="2">
    <source>
        <dbReference type="EMBL" id="SED84294.1"/>
    </source>
</evidence>
<name>A0A1H5DZV9_RHOJO</name>
<reference evidence="3" key="1">
    <citation type="submission" date="2016-10" db="EMBL/GenBank/DDBJ databases">
        <authorList>
            <person name="Varghese N."/>
        </authorList>
    </citation>
    <scope>NUCLEOTIDE SEQUENCE [LARGE SCALE GENOMIC DNA]</scope>
    <source>
        <strain evidence="3">DSM 44719</strain>
    </source>
</reference>